<feature type="compositionally biased region" description="Basic residues" evidence="8">
    <location>
        <begin position="614"/>
        <end position="628"/>
    </location>
</feature>
<keyword evidence="4 7" id="KW-0539">Nucleus</keyword>
<feature type="region of interest" description="Disordered" evidence="8">
    <location>
        <begin position="106"/>
        <end position="374"/>
    </location>
</feature>
<dbReference type="AlphaFoldDB" id="A0A3N4JG92"/>
<feature type="compositionally biased region" description="Acidic residues" evidence="8">
    <location>
        <begin position="151"/>
        <end position="202"/>
    </location>
</feature>
<comment type="function">
    <text evidence="7">Involved in nucleolar processing of pre-18S ribosomal RNA.</text>
</comment>
<dbReference type="Pfam" id="PF04006">
    <property type="entry name" value="Mpp10"/>
    <property type="match status" value="1"/>
</dbReference>
<evidence type="ECO:0000256" key="1">
    <source>
        <dbReference type="ARBA" id="ARBA00004604"/>
    </source>
</evidence>
<evidence type="ECO:0000256" key="4">
    <source>
        <dbReference type="ARBA" id="ARBA00023242"/>
    </source>
</evidence>
<feature type="compositionally biased region" description="Acidic residues" evidence="8">
    <location>
        <begin position="238"/>
        <end position="261"/>
    </location>
</feature>
<proteinExistence type="inferred from homology"/>
<evidence type="ECO:0000256" key="8">
    <source>
        <dbReference type="SAM" id="MobiDB-lite"/>
    </source>
</evidence>
<sequence>MAGSLASDSSRTLSAANNPPHSAMNGSSSSLLIKALSNSQHEFLQPKSSLHSAALVLAKKYLDPLAASVAGGKKNEVLEKIYLDGFDVDQVWEQAKLVVDAVGSGVGEGRGIARAPNGDAKDGELTNGKKRKAVTFEEDIDSASATSSQSDSEEDEEGGDDEDLSEEEYEESIDEDGGIALPDDEDEESIEEASEKEEEDQQEFVQDVHGLNDGFFSIDDFNRQTQLLEMQDERGELGSDEEIDYDADPDRLAEDDDEDEAGGGVITVGKDDYEEDEDMHDSHDNANGIMYEDFFAPPAKKGSKKRPSKVSKPWNQRARRSEEELERENSNIQSEMDRVRRDLFDDDMSEEGSDVDMDGDPADPMSRRSTHEKRQAAIIEQIRQLEAANVAKKEWTLAGEARSTTRPLNSLLEEDLDFERAGKPVPVITQEVTEDLEEMIKRRILASDFDEVIRKRPDDISSQFRRGRIELDDSKPQQGLAEIYEKEHLQKVDPENNPDIKDEKLAEAHREIESLFSDVSRKLDALSSWHFTPKPPKPAISIVTDAPAISMEEAQPSAAAGGSLAANTSMLAPQEVYAPRKDKAVATIGEGGGREIVGKSGAPVSTREMTRAEKQRRRRREKEKIKKRNLGEGNKGGQVKEGSRKDVMDNLKKGGVKVIGKGGEKRDVDGNLVKDKKGETKSSFLKL</sequence>
<dbReference type="PANTHER" id="PTHR17039">
    <property type="entry name" value="U3 SMALL NUCLEOLAR RIBONUCLEOPROTEIN PROTEIN MPP10"/>
    <property type="match status" value="1"/>
</dbReference>
<evidence type="ECO:0000256" key="2">
    <source>
        <dbReference type="ARBA" id="ARBA00022517"/>
    </source>
</evidence>
<gene>
    <name evidence="9" type="ORF">L873DRAFT_1812087</name>
</gene>
<dbReference type="OrthoDB" id="445326at2759"/>
<dbReference type="GO" id="GO:0034457">
    <property type="term" value="C:Mpp10 complex"/>
    <property type="evidence" value="ECO:0007669"/>
    <property type="project" value="UniProtKB-UniRule"/>
</dbReference>
<dbReference type="GO" id="GO:0006364">
    <property type="term" value="P:rRNA processing"/>
    <property type="evidence" value="ECO:0007669"/>
    <property type="project" value="UniProtKB-KW"/>
</dbReference>
<reference evidence="9 10" key="1">
    <citation type="journal article" date="2018" name="Nat. Ecol. Evol.">
        <title>Pezizomycetes genomes reveal the molecular basis of ectomycorrhizal truffle lifestyle.</title>
        <authorList>
            <person name="Murat C."/>
            <person name="Payen T."/>
            <person name="Noel B."/>
            <person name="Kuo A."/>
            <person name="Morin E."/>
            <person name="Chen J."/>
            <person name="Kohler A."/>
            <person name="Krizsan K."/>
            <person name="Balestrini R."/>
            <person name="Da Silva C."/>
            <person name="Montanini B."/>
            <person name="Hainaut M."/>
            <person name="Levati E."/>
            <person name="Barry K.W."/>
            <person name="Belfiori B."/>
            <person name="Cichocki N."/>
            <person name="Clum A."/>
            <person name="Dockter R.B."/>
            <person name="Fauchery L."/>
            <person name="Guy J."/>
            <person name="Iotti M."/>
            <person name="Le Tacon F."/>
            <person name="Lindquist E.A."/>
            <person name="Lipzen A."/>
            <person name="Malagnac F."/>
            <person name="Mello A."/>
            <person name="Molinier V."/>
            <person name="Miyauchi S."/>
            <person name="Poulain J."/>
            <person name="Riccioni C."/>
            <person name="Rubini A."/>
            <person name="Sitrit Y."/>
            <person name="Splivallo R."/>
            <person name="Traeger S."/>
            <person name="Wang M."/>
            <person name="Zifcakova L."/>
            <person name="Wipf D."/>
            <person name="Zambonelli A."/>
            <person name="Paolocci F."/>
            <person name="Nowrousian M."/>
            <person name="Ottonello S."/>
            <person name="Baldrian P."/>
            <person name="Spatafora J.W."/>
            <person name="Henrissat B."/>
            <person name="Nagy L.G."/>
            <person name="Aury J.M."/>
            <person name="Wincker P."/>
            <person name="Grigoriev I.V."/>
            <person name="Bonfante P."/>
            <person name="Martin F.M."/>
        </authorList>
    </citation>
    <scope>NUCLEOTIDE SEQUENCE [LARGE SCALE GENOMIC DNA]</scope>
    <source>
        <strain evidence="9 10">120613-1</strain>
    </source>
</reference>
<keyword evidence="3 7" id="KW-0698">rRNA processing</keyword>
<evidence type="ECO:0000313" key="10">
    <source>
        <dbReference type="Proteomes" id="UP000276215"/>
    </source>
</evidence>
<keyword evidence="2 7" id="KW-0690">Ribosome biogenesis</keyword>
<comment type="similarity">
    <text evidence="6 7">Belongs to the MPP10 family.</text>
</comment>
<dbReference type="Proteomes" id="UP000276215">
    <property type="component" value="Unassembled WGS sequence"/>
</dbReference>
<dbReference type="GO" id="GO:0005732">
    <property type="term" value="C:sno(s)RNA-containing ribonucleoprotein complex"/>
    <property type="evidence" value="ECO:0007669"/>
    <property type="project" value="UniProtKB-UniRule"/>
</dbReference>
<comment type="subcellular location">
    <subcellularLocation>
        <location evidence="1 7">Nucleus</location>
        <location evidence="1 7">Nucleolus</location>
    </subcellularLocation>
</comment>
<feature type="compositionally biased region" description="Basic and acidic residues" evidence="8">
    <location>
        <begin position="662"/>
        <end position="680"/>
    </location>
</feature>
<dbReference type="STRING" id="1336337.A0A3N4JG92"/>
<dbReference type="PIRSF" id="PIRSF017300">
    <property type="entry name" value="snoRNP_Mpp10"/>
    <property type="match status" value="1"/>
</dbReference>
<dbReference type="InterPro" id="IPR012173">
    <property type="entry name" value="Mpp10"/>
</dbReference>
<feature type="region of interest" description="Disordered" evidence="8">
    <location>
        <begin position="590"/>
        <end position="687"/>
    </location>
</feature>
<accession>A0A3N4JG92</accession>
<keyword evidence="5 7" id="KW-0687">Ribonucleoprotein</keyword>
<keyword evidence="10" id="KW-1185">Reference proteome</keyword>
<evidence type="ECO:0000313" key="9">
    <source>
        <dbReference type="EMBL" id="RPA95988.1"/>
    </source>
</evidence>
<protein>
    <recommendedName>
        <fullName evidence="7">U3 small nucleolar ribonucleoprotein protein MPP10</fullName>
    </recommendedName>
</protein>
<evidence type="ECO:0000256" key="3">
    <source>
        <dbReference type="ARBA" id="ARBA00022552"/>
    </source>
</evidence>
<feature type="compositionally biased region" description="Acidic residues" evidence="8">
    <location>
        <begin position="344"/>
        <end position="361"/>
    </location>
</feature>
<dbReference type="GO" id="GO:0032040">
    <property type="term" value="C:small-subunit processome"/>
    <property type="evidence" value="ECO:0007669"/>
    <property type="project" value="TreeGrafter"/>
</dbReference>
<evidence type="ECO:0000256" key="7">
    <source>
        <dbReference type="PIRNR" id="PIRNR017300"/>
    </source>
</evidence>
<organism evidence="9 10">
    <name type="scientific">Choiromyces venosus 120613-1</name>
    <dbReference type="NCBI Taxonomy" id="1336337"/>
    <lineage>
        <taxon>Eukaryota</taxon>
        <taxon>Fungi</taxon>
        <taxon>Dikarya</taxon>
        <taxon>Ascomycota</taxon>
        <taxon>Pezizomycotina</taxon>
        <taxon>Pezizomycetes</taxon>
        <taxon>Pezizales</taxon>
        <taxon>Tuberaceae</taxon>
        <taxon>Choiromyces</taxon>
    </lineage>
</organism>
<feature type="region of interest" description="Disordered" evidence="8">
    <location>
        <begin position="1"/>
        <end position="27"/>
    </location>
</feature>
<dbReference type="PANTHER" id="PTHR17039:SF0">
    <property type="entry name" value="U3 SMALL NUCLEOLAR RIBONUCLEOPROTEIN PROTEIN MPP10"/>
    <property type="match status" value="1"/>
</dbReference>
<feature type="compositionally biased region" description="Basic and acidic residues" evidence="8">
    <location>
        <begin position="641"/>
        <end position="652"/>
    </location>
</feature>
<evidence type="ECO:0000256" key="6">
    <source>
        <dbReference type="ARBA" id="ARBA00029455"/>
    </source>
</evidence>
<dbReference type="EMBL" id="ML120419">
    <property type="protein sequence ID" value="RPA95988.1"/>
    <property type="molecule type" value="Genomic_DNA"/>
</dbReference>
<name>A0A3N4JG92_9PEZI</name>
<evidence type="ECO:0000256" key="5">
    <source>
        <dbReference type="ARBA" id="ARBA00023274"/>
    </source>
</evidence>